<sequence length="307" mass="33774">MNLHMHGNNFTLDQTNDYRPPMGTDPVPAFYSEMTQVATVEEYSGVTVSVVIPAMNEAANLPHVLPQIPDWVHEVILVDGHSTDDTVAVAQRLRPDIRVVTQGGRGKGDALRCGFSAATGDMIVMLDADGSMDPKEIPHYIGALLSGADFAKGTRFVQGGHTHDMSFIRYCGNLGLTWLVRLLFGGKYSDLCYGYNAFWRAVLPALALDADGFEIETLMNVRALLSRCKITEVASIEHERIHGMSNLHALRDGWRVLKTIITERLQGKVGAQPGWPRDTGTGALPYLKPMPVRVERYQAVSVQKRGA</sequence>
<dbReference type="EMBL" id="JX649913">
    <property type="protein sequence ID" value="AGC72829.1"/>
    <property type="molecule type" value="Genomic_DNA"/>
</dbReference>
<dbReference type="PANTHER" id="PTHR48090:SF7">
    <property type="entry name" value="RFBJ PROTEIN"/>
    <property type="match status" value="1"/>
</dbReference>
<evidence type="ECO:0000313" key="2">
    <source>
        <dbReference type="EMBL" id="AGC72829.1"/>
    </source>
</evidence>
<accession>L7VYQ2</accession>
<protein>
    <submittedName>
        <fullName evidence="2">Glycosyltransferase</fullName>
    </submittedName>
</protein>
<dbReference type="GO" id="GO:0016740">
    <property type="term" value="F:transferase activity"/>
    <property type="evidence" value="ECO:0007669"/>
    <property type="project" value="UniProtKB-KW"/>
</dbReference>
<dbReference type="AlphaFoldDB" id="L7VYQ2"/>
<dbReference type="Gene3D" id="3.90.550.10">
    <property type="entry name" value="Spore Coat Polysaccharide Biosynthesis Protein SpsA, Chain A"/>
    <property type="match status" value="1"/>
</dbReference>
<dbReference type="SUPFAM" id="SSF53448">
    <property type="entry name" value="Nucleotide-diphospho-sugar transferases"/>
    <property type="match status" value="1"/>
</dbReference>
<dbReference type="InterPro" id="IPR050256">
    <property type="entry name" value="Glycosyltransferase_2"/>
</dbReference>
<dbReference type="PANTHER" id="PTHR48090">
    <property type="entry name" value="UNDECAPRENYL-PHOSPHATE 4-DEOXY-4-FORMAMIDO-L-ARABINOSE TRANSFERASE-RELATED"/>
    <property type="match status" value="1"/>
</dbReference>
<dbReference type="CDD" id="cd04179">
    <property type="entry name" value="DPM_DPG-synthase_like"/>
    <property type="match status" value="1"/>
</dbReference>
<proteinExistence type="predicted"/>
<feature type="domain" description="Glycosyltransferase 2-like" evidence="1">
    <location>
        <begin position="49"/>
        <end position="166"/>
    </location>
</feature>
<evidence type="ECO:0000259" key="1">
    <source>
        <dbReference type="Pfam" id="PF00535"/>
    </source>
</evidence>
<dbReference type="Pfam" id="PF00535">
    <property type="entry name" value="Glycos_transf_2"/>
    <property type="match status" value="1"/>
</dbReference>
<reference evidence="2" key="1">
    <citation type="submission" date="2012-09" db="EMBL/GenBank/DDBJ databases">
        <title>Metagenomic Characterization of a Microbial Community in Wastewater Detects High Levels of Antibiotic Resistance.</title>
        <authorList>
            <person name="Abrams M."/>
            <person name="Caldwell A."/>
            <person name="Vandaei E."/>
            <person name="Lee W."/>
            <person name="Perrott J."/>
            <person name="Khan S.Y."/>
            <person name="Ta J."/>
            <person name="Romero D."/>
            <person name="Nguyen V."/>
            <person name="Pourmand N."/>
            <person name="Ouverney C.C."/>
        </authorList>
    </citation>
    <scope>NUCLEOTIDE SEQUENCE</scope>
</reference>
<dbReference type="InterPro" id="IPR001173">
    <property type="entry name" value="Glyco_trans_2-like"/>
</dbReference>
<dbReference type="InterPro" id="IPR029044">
    <property type="entry name" value="Nucleotide-diphossugar_trans"/>
</dbReference>
<organism evidence="2">
    <name type="scientific">uncultured bacterium A1Q1_fos_1246</name>
    <dbReference type="NCBI Taxonomy" id="1256545"/>
    <lineage>
        <taxon>Bacteria</taxon>
        <taxon>environmental samples</taxon>
    </lineage>
</organism>
<keyword evidence="2" id="KW-0808">Transferase</keyword>
<name>L7VYQ2_9BACT</name>